<gene>
    <name evidence="1" type="ORF">BN55_03845</name>
</gene>
<dbReference type="OrthoDB" id="2283801at2"/>
<dbReference type="EMBL" id="CAKE01000001">
    <property type="protein sequence ID" value="CCI81056.1"/>
    <property type="molecule type" value="Genomic_DNA"/>
</dbReference>
<dbReference type="STRING" id="1423758.FC41_GL000182"/>
<sequence>MNKRFNLHLLTNNLPKAKKYRVLSKEKITEYLKQRSFIKYVHEDSNYRFNKDVIAVYNFEGQLLNGKYASFIIDAKKGFILSKKTPKRMLHHMFNHQLLANVSLQKMINQILNIKFHHGVSLWQYAFASINGYCDKSSDWVGLHQMVDYKCKACSVVLTSKKIHGVQYQFVFEHGQKHFAKRLNEAITHNWVMSKLIENTIAQHGWHIHECGKISQEKTLLTNEDYLIKKDIVKDDEHLLKELVDQMRHACYENFGKAMFSDLGMEFNMDDFNHIKRKAERKLSIM</sequence>
<proteinExistence type="predicted"/>
<protein>
    <submittedName>
        <fullName evidence="1">Uncharacterized protein</fullName>
    </submittedName>
</protein>
<comment type="caution">
    <text evidence="1">The sequence shown here is derived from an EMBL/GenBank/DDBJ whole genome shotgun (WGS) entry which is preliminary data.</text>
</comment>
<dbReference type="AlphaFoldDB" id="I7JU75"/>
<organism evidence="1 2">
    <name type="scientific">Lactobacillus hominis DSM 23910 = CRBIP 24.179</name>
    <dbReference type="NCBI Taxonomy" id="1423758"/>
    <lineage>
        <taxon>Bacteria</taxon>
        <taxon>Bacillati</taxon>
        <taxon>Bacillota</taxon>
        <taxon>Bacilli</taxon>
        <taxon>Lactobacillales</taxon>
        <taxon>Lactobacillaceae</taxon>
        <taxon>Lactobacillus</taxon>
    </lineage>
</organism>
<dbReference type="GeneID" id="82846337"/>
<evidence type="ECO:0000313" key="1">
    <source>
        <dbReference type="EMBL" id="CCI81056.1"/>
    </source>
</evidence>
<dbReference type="eggNOG" id="ENOG5030AA0">
    <property type="taxonomic scope" value="Bacteria"/>
</dbReference>
<dbReference type="PATRIC" id="fig|1423758.3.peg.186"/>
<name>I7JU75_9LACO</name>
<dbReference type="Proteomes" id="UP000009320">
    <property type="component" value="Unassembled WGS sequence"/>
</dbReference>
<evidence type="ECO:0000313" key="2">
    <source>
        <dbReference type="Proteomes" id="UP000009320"/>
    </source>
</evidence>
<accession>I7JU75</accession>
<dbReference type="RefSeq" id="WP_008469662.1">
    <property type="nucleotide sequence ID" value="NZ_AYZP01000001.1"/>
</dbReference>
<reference evidence="1 2" key="1">
    <citation type="submission" date="2012-06" db="EMBL/GenBank/DDBJ databases">
        <title>Draft Genome Sequence of Lactobacillus hominis Strain CRBIP 24.179T, isolated from human intestine.</title>
        <authorList>
            <person name="Cousin S."/>
            <person name="Ma L."/>
            <person name="Bizet C."/>
            <person name="Loux V."/>
            <person name="Bouchier C."/>
            <person name="Clermont D."/>
            <person name="Creno S."/>
        </authorList>
    </citation>
    <scope>NUCLEOTIDE SEQUENCE [LARGE SCALE GENOMIC DNA]</scope>
    <source>
        <strain evidence="2">CRBIP 24.179T</strain>
    </source>
</reference>
<keyword evidence="2" id="KW-1185">Reference proteome</keyword>